<accession>A0ABN1G058</accession>
<protein>
    <submittedName>
        <fullName evidence="1">Uncharacterized protein</fullName>
    </submittedName>
</protein>
<dbReference type="Proteomes" id="UP001424441">
    <property type="component" value="Unassembled WGS sequence"/>
</dbReference>
<reference evidence="1 2" key="1">
    <citation type="journal article" date="2019" name="Int. J. Syst. Evol. Microbiol.">
        <title>The Global Catalogue of Microorganisms (GCM) 10K type strain sequencing project: providing services to taxonomists for standard genome sequencing and annotation.</title>
        <authorList>
            <consortium name="The Broad Institute Genomics Platform"/>
            <consortium name="The Broad Institute Genome Sequencing Center for Infectious Disease"/>
            <person name="Wu L."/>
            <person name="Ma J."/>
        </authorList>
    </citation>
    <scope>NUCLEOTIDE SEQUENCE [LARGE SCALE GENOMIC DNA]</scope>
    <source>
        <strain evidence="1 2">JCM 15115</strain>
    </source>
</reference>
<name>A0ABN1G058_9HYPH</name>
<sequence length="86" mass="9804">MPEIRIDTRTACTLLRRTLKFRSARATRERGHHCHCRKAKGETGRLPKVHSHIRLIQIFMNPLMHVSAQAELSLQQTTINSTAMSG</sequence>
<comment type="caution">
    <text evidence="1">The sequence shown here is derived from an EMBL/GenBank/DDBJ whole genome shotgun (WGS) entry which is preliminary data.</text>
</comment>
<evidence type="ECO:0000313" key="1">
    <source>
        <dbReference type="EMBL" id="GAA0601464.1"/>
    </source>
</evidence>
<keyword evidence="2" id="KW-1185">Reference proteome</keyword>
<evidence type="ECO:0000313" key="2">
    <source>
        <dbReference type="Proteomes" id="UP001424441"/>
    </source>
</evidence>
<proteinExistence type="predicted"/>
<gene>
    <name evidence="1" type="ORF">GCM10008943_15880</name>
</gene>
<dbReference type="EMBL" id="BAAADE010000002">
    <property type="protein sequence ID" value="GAA0601464.1"/>
    <property type="molecule type" value="Genomic_DNA"/>
</dbReference>
<organism evidence="1 2">
    <name type="scientific">Paenochrobactrum glaciei</name>
    <dbReference type="NCBI Taxonomy" id="486407"/>
    <lineage>
        <taxon>Bacteria</taxon>
        <taxon>Pseudomonadati</taxon>
        <taxon>Pseudomonadota</taxon>
        <taxon>Alphaproteobacteria</taxon>
        <taxon>Hyphomicrobiales</taxon>
        <taxon>Brucellaceae</taxon>
        <taxon>Paenochrobactrum</taxon>
    </lineage>
</organism>